<dbReference type="Proteomes" id="UP000652430">
    <property type="component" value="Unassembled WGS sequence"/>
</dbReference>
<protein>
    <submittedName>
        <fullName evidence="1">Uncharacterized protein</fullName>
    </submittedName>
</protein>
<comment type="caution">
    <text evidence="1">The sequence shown here is derived from an EMBL/GenBank/DDBJ whole genome shotgun (WGS) entry which is preliminary data.</text>
</comment>
<name>A0ABQ3LI16_9SPHN</name>
<evidence type="ECO:0000313" key="2">
    <source>
        <dbReference type="Proteomes" id="UP000652430"/>
    </source>
</evidence>
<keyword evidence="2" id="KW-1185">Reference proteome</keyword>
<reference evidence="2" key="1">
    <citation type="journal article" date="2019" name="Int. J. Syst. Evol. Microbiol.">
        <title>The Global Catalogue of Microorganisms (GCM) 10K type strain sequencing project: providing services to taxonomists for standard genome sequencing and annotation.</title>
        <authorList>
            <consortium name="The Broad Institute Genomics Platform"/>
            <consortium name="The Broad Institute Genome Sequencing Center for Infectious Disease"/>
            <person name="Wu L."/>
            <person name="Ma J."/>
        </authorList>
    </citation>
    <scope>NUCLEOTIDE SEQUENCE [LARGE SCALE GENOMIC DNA]</scope>
    <source>
        <strain evidence="2">CGMCC 1.8957</strain>
    </source>
</reference>
<proteinExistence type="predicted"/>
<sequence>MPWMTTQPASKDRVLPSRKAALPRWDAPLLGHPHRSYYTLGGLAVAVGMAADDATALAGLLAVPFQDATRWVEEAAADSADRYAMRILYRALDRHRGDCEAVGRRMIAARRDRAEPPLGCSAGDAARFVLGSQFHGYGLRYTHAPALAGLCALGTPVMLERLRIVPGRGRTLGGRLLPGLREGFADLDRIGRVSAFNRGAAAYAERCRRFADREAASVDRSWRDAPVTRRQRWTILDTTDGLGIELPDCQTCGEAADWLSAHGAILKYRKGKR</sequence>
<evidence type="ECO:0000313" key="1">
    <source>
        <dbReference type="EMBL" id="GHH16740.1"/>
    </source>
</evidence>
<organism evidence="1 2">
    <name type="scientific">Sphingomonas glacialis</name>
    <dbReference type="NCBI Taxonomy" id="658225"/>
    <lineage>
        <taxon>Bacteria</taxon>
        <taxon>Pseudomonadati</taxon>
        <taxon>Pseudomonadota</taxon>
        <taxon>Alphaproteobacteria</taxon>
        <taxon>Sphingomonadales</taxon>
        <taxon>Sphingomonadaceae</taxon>
        <taxon>Sphingomonas</taxon>
    </lineage>
</organism>
<gene>
    <name evidence="1" type="ORF">GCM10008023_21090</name>
</gene>
<dbReference type="EMBL" id="BNAQ01000002">
    <property type="protein sequence ID" value="GHH16740.1"/>
    <property type="molecule type" value="Genomic_DNA"/>
</dbReference>
<accession>A0ABQ3LI16</accession>